<dbReference type="AlphaFoldDB" id="A0A5P1R950"/>
<gene>
    <name evidence="2" type="ORF">F0U83_05210</name>
</gene>
<keyword evidence="3" id="KW-1185">Reference proteome</keyword>
<evidence type="ECO:0000313" key="3">
    <source>
        <dbReference type="Proteomes" id="UP000324760"/>
    </source>
</evidence>
<name>A0A5P1R950_9GAMM</name>
<dbReference type="RefSeq" id="WP_138988856.1">
    <property type="nucleotide sequence ID" value="NZ_CP043869.1"/>
</dbReference>
<dbReference type="OrthoDB" id="9798130at2"/>
<reference evidence="2 3" key="1">
    <citation type="journal article" date="2019" name="Biochem. Eng. J.">
        <title>Metabolic engineering of the marine bacteria Neptunomonas concharum for the production of acetoin and meso-2,3-butanediol from acetate.</title>
        <authorList>
            <person name="Li W."/>
            <person name="Pu N."/>
            <person name="Liu C.-X."/>
            <person name="Yuan Q.-P."/>
            <person name="Li Z.-J."/>
        </authorList>
    </citation>
    <scope>NUCLEOTIDE SEQUENCE [LARGE SCALE GENOMIC DNA]</scope>
    <source>
        <strain evidence="2 3">JCM17730</strain>
    </source>
</reference>
<feature type="chain" id="PRO_5024903764" evidence="1">
    <location>
        <begin position="26"/>
        <end position="113"/>
    </location>
</feature>
<dbReference type="PIRSF" id="PIRSF025560">
    <property type="entry name" value="UCP025560"/>
    <property type="match status" value="1"/>
</dbReference>
<sequence>MYKYITVPLSRFALLCLLLSPSAWALSLDEAKAGGLVGETPSGYLASVSPSANTETAKLIATINQKRKAAYAQAAQKAGVQIEVIEARVGQKLFEKADKGNYLRHTDGHWYQK</sequence>
<proteinExistence type="predicted"/>
<accession>A0A5P1R950</accession>
<dbReference type="InterPro" id="IPR008309">
    <property type="entry name" value="YdbL"/>
</dbReference>
<dbReference type="Pfam" id="PF07027">
    <property type="entry name" value="DUF1318"/>
    <property type="match status" value="1"/>
</dbReference>
<dbReference type="KEGG" id="ncu:F0U83_05210"/>
<evidence type="ECO:0000256" key="1">
    <source>
        <dbReference type="SAM" id="SignalP"/>
    </source>
</evidence>
<feature type="signal peptide" evidence="1">
    <location>
        <begin position="1"/>
        <end position="25"/>
    </location>
</feature>
<protein>
    <submittedName>
        <fullName evidence="2">DUF1318 domain-containing protein</fullName>
    </submittedName>
</protein>
<dbReference type="Proteomes" id="UP000324760">
    <property type="component" value="Chromosome"/>
</dbReference>
<dbReference type="EMBL" id="CP043869">
    <property type="protein sequence ID" value="QEQ96150.1"/>
    <property type="molecule type" value="Genomic_DNA"/>
</dbReference>
<keyword evidence="1" id="KW-0732">Signal</keyword>
<organism evidence="2 3">
    <name type="scientific">Neptunomonas concharum</name>
    <dbReference type="NCBI Taxonomy" id="1031538"/>
    <lineage>
        <taxon>Bacteria</taxon>
        <taxon>Pseudomonadati</taxon>
        <taxon>Pseudomonadota</taxon>
        <taxon>Gammaproteobacteria</taxon>
        <taxon>Oceanospirillales</taxon>
        <taxon>Oceanospirillaceae</taxon>
        <taxon>Neptunomonas</taxon>
    </lineage>
</organism>
<evidence type="ECO:0000313" key="2">
    <source>
        <dbReference type="EMBL" id="QEQ96150.1"/>
    </source>
</evidence>